<feature type="non-terminal residue" evidence="1">
    <location>
        <position position="306"/>
    </location>
</feature>
<comment type="caution">
    <text evidence="1">The sequence shown here is derived from an EMBL/GenBank/DDBJ whole genome shotgun (WGS) entry which is preliminary data.</text>
</comment>
<organism evidence="1 2">
    <name type="scientific">Eretmocerus hayati</name>
    <dbReference type="NCBI Taxonomy" id="131215"/>
    <lineage>
        <taxon>Eukaryota</taxon>
        <taxon>Metazoa</taxon>
        <taxon>Ecdysozoa</taxon>
        <taxon>Arthropoda</taxon>
        <taxon>Hexapoda</taxon>
        <taxon>Insecta</taxon>
        <taxon>Pterygota</taxon>
        <taxon>Neoptera</taxon>
        <taxon>Endopterygota</taxon>
        <taxon>Hymenoptera</taxon>
        <taxon>Apocrita</taxon>
        <taxon>Proctotrupomorpha</taxon>
        <taxon>Chalcidoidea</taxon>
        <taxon>Aphelinidae</taxon>
        <taxon>Aphelininae</taxon>
        <taxon>Eretmocerus</taxon>
    </lineage>
</organism>
<keyword evidence="2" id="KW-1185">Reference proteome</keyword>
<sequence length="306" mass="34442">MSVPSQIETDTNLEQQQSPTVDESRATPVDSAPVAEVVSAHSPEERQQQQQLQQQSQRTEDRMILTEFSLGNQAFDNSAYSLSPGSVGSANSSCSIGAGDPTAPANNSFPHQTAHQPQQQQQIFNWHLDEEISRYPSYESSQTHIQAYSGSLIASVGLHPSMERKLIHEEPQPHMDFESMEEKPKMKQRMLSNTGNNAPGGNSKKHTGKRSRTAYSSMQLIELEKEFNSCKYLCRPKRIQLSVDLKLSERQIKIWFQNRRMKHKKEQRGRDTSDSHCNSESANNNNESANNNNNSTIHKNSNGTRS</sequence>
<protein>
    <submittedName>
        <fullName evidence="1">Uncharacterized protein</fullName>
    </submittedName>
</protein>
<dbReference type="Proteomes" id="UP001239111">
    <property type="component" value="Chromosome 3"/>
</dbReference>
<reference evidence="1" key="1">
    <citation type="submission" date="2023-04" db="EMBL/GenBank/DDBJ databases">
        <title>A chromosome-level genome assembly of the parasitoid wasp Eretmocerus hayati.</title>
        <authorList>
            <person name="Zhong Y."/>
            <person name="Liu S."/>
            <person name="Liu Y."/>
        </authorList>
    </citation>
    <scope>NUCLEOTIDE SEQUENCE</scope>
    <source>
        <strain evidence="1">ZJU_SS_LIU_2023</strain>
    </source>
</reference>
<evidence type="ECO:0000313" key="2">
    <source>
        <dbReference type="Proteomes" id="UP001239111"/>
    </source>
</evidence>
<name>A0ACC2NSB6_9HYME</name>
<dbReference type="EMBL" id="CM056743">
    <property type="protein sequence ID" value="KAJ8674170.1"/>
    <property type="molecule type" value="Genomic_DNA"/>
</dbReference>
<accession>A0ACC2NSB6</accession>
<evidence type="ECO:0000313" key="1">
    <source>
        <dbReference type="EMBL" id="KAJ8674170.1"/>
    </source>
</evidence>
<gene>
    <name evidence="1" type="ORF">QAD02_005432</name>
</gene>
<proteinExistence type="predicted"/>